<proteinExistence type="predicted"/>
<comment type="caution">
    <text evidence="1">The sequence shown here is derived from an EMBL/GenBank/DDBJ whole genome shotgun (WGS) entry which is preliminary data.</text>
</comment>
<dbReference type="Proteomes" id="UP001177021">
    <property type="component" value="Unassembled WGS sequence"/>
</dbReference>
<organism evidence="1 2">
    <name type="scientific">Trifolium pratense</name>
    <name type="common">Red clover</name>
    <dbReference type="NCBI Taxonomy" id="57577"/>
    <lineage>
        <taxon>Eukaryota</taxon>
        <taxon>Viridiplantae</taxon>
        <taxon>Streptophyta</taxon>
        <taxon>Embryophyta</taxon>
        <taxon>Tracheophyta</taxon>
        <taxon>Spermatophyta</taxon>
        <taxon>Magnoliopsida</taxon>
        <taxon>eudicotyledons</taxon>
        <taxon>Gunneridae</taxon>
        <taxon>Pentapetalae</taxon>
        <taxon>rosids</taxon>
        <taxon>fabids</taxon>
        <taxon>Fabales</taxon>
        <taxon>Fabaceae</taxon>
        <taxon>Papilionoideae</taxon>
        <taxon>50 kb inversion clade</taxon>
        <taxon>NPAAA clade</taxon>
        <taxon>Hologalegina</taxon>
        <taxon>IRL clade</taxon>
        <taxon>Trifolieae</taxon>
        <taxon>Trifolium</taxon>
    </lineage>
</organism>
<dbReference type="EMBL" id="CASHSV030000013">
    <property type="protein sequence ID" value="CAJ2638022.1"/>
    <property type="molecule type" value="Genomic_DNA"/>
</dbReference>
<protein>
    <submittedName>
        <fullName evidence="1">Uncharacterized protein</fullName>
    </submittedName>
</protein>
<accession>A0ACB0J2K4</accession>
<reference evidence="1" key="1">
    <citation type="submission" date="2023-10" db="EMBL/GenBank/DDBJ databases">
        <authorList>
            <person name="Rodriguez Cubillos JULIANA M."/>
            <person name="De Vega J."/>
        </authorList>
    </citation>
    <scope>NUCLEOTIDE SEQUENCE</scope>
</reference>
<name>A0ACB0J2K4_TRIPR</name>
<gene>
    <name evidence="1" type="ORF">MILVUS5_LOCUS8285</name>
</gene>
<evidence type="ECO:0000313" key="2">
    <source>
        <dbReference type="Proteomes" id="UP001177021"/>
    </source>
</evidence>
<sequence length="274" mass="30852">MSLAAQNTSIEHHHHQRIIIPNKNGEKLVGILHQSGTTTDVVILSHGFHSSKDTKLILNLADALEKAQISSFRFDFSGNGESEGSFQNGKYWTQVDDLRSVIQHFRESNRVIRAIVGHSKGGVIVLLYASKYHDVKTVVNLSGRYDLKAGIEQSLGKNYLERIRKEGFIDVKTRSGSFSYRVTEESLMEVLGTNLDQICSRIDKECRVLTIHGSSDKINSVQHAHKFDKIIPNHKLHIIEGADHPYNNHQDELSSIVVSFIKETNVQNKVTARM</sequence>
<evidence type="ECO:0000313" key="1">
    <source>
        <dbReference type="EMBL" id="CAJ2638022.1"/>
    </source>
</evidence>
<keyword evidence="2" id="KW-1185">Reference proteome</keyword>